<keyword evidence="4" id="KW-0805">Transcription regulation</keyword>
<evidence type="ECO:0000259" key="7">
    <source>
        <dbReference type="Pfam" id="PF23121"/>
    </source>
</evidence>
<dbReference type="InterPro" id="IPR056280">
    <property type="entry name" value="AIPP2-like_SPOC"/>
</dbReference>
<dbReference type="Gene3D" id="3.30.40.10">
    <property type="entry name" value="Zinc/RING finger domain, C3HC4 (zinc finger)"/>
    <property type="match status" value="1"/>
</dbReference>
<feature type="compositionally biased region" description="Basic and acidic residues" evidence="6">
    <location>
        <begin position="542"/>
        <end position="561"/>
    </location>
</feature>
<feature type="compositionally biased region" description="Polar residues" evidence="6">
    <location>
        <begin position="566"/>
        <end position="581"/>
    </location>
</feature>
<feature type="compositionally biased region" description="Basic and acidic residues" evidence="6">
    <location>
        <begin position="475"/>
        <end position="486"/>
    </location>
</feature>
<feature type="compositionally biased region" description="Polar residues" evidence="6">
    <location>
        <begin position="284"/>
        <end position="300"/>
    </location>
</feature>
<evidence type="ECO:0000256" key="3">
    <source>
        <dbReference type="ARBA" id="ARBA00022833"/>
    </source>
</evidence>
<organism evidence="8 9">
    <name type="scientific">Cannabis sativa</name>
    <name type="common">Hemp</name>
    <name type="synonym">Marijuana</name>
    <dbReference type="NCBI Taxonomy" id="3483"/>
    <lineage>
        <taxon>Eukaryota</taxon>
        <taxon>Viridiplantae</taxon>
        <taxon>Streptophyta</taxon>
        <taxon>Embryophyta</taxon>
        <taxon>Tracheophyta</taxon>
        <taxon>Spermatophyta</taxon>
        <taxon>Magnoliopsida</taxon>
        <taxon>eudicotyledons</taxon>
        <taxon>Gunneridae</taxon>
        <taxon>Pentapetalae</taxon>
        <taxon>rosids</taxon>
        <taxon>fabids</taxon>
        <taxon>Rosales</taxon>
        <taxon>Cannabaceae</taxon>
        <taxon>Cannabis</taxon>
    </lineage>
</organism>
<accession>A0A7J6HUW6</accession>
<proteinExistence type="predicted"/>
<dbReference type="Proteomes" id="UP000583929">
    <property type="component" value="Unassembled WGS sequence"/>
</dbReference>
<evidence type="ECO:0000256" key="2">
    <source>
        <dbReference type="ARBA" id="ARBA00022771"/>
    </source>
</evidence>
<dbReference type="SUPFAM" id="SSF57903">
    <property type="entry name" value="FYVE/PHD zinc finger"/>
    <property type="match status" value="1"/>
</dbReference>
<feature type="compositionally biased region" description="Basic and acidic residues" evidence="6">
    <location>
        <begin position="232"/>
        <end position="254"/>
    </location>
</feature>
<name>A0A7J6HUW6_CANSA</name>
<feature type="region of interest" description="Disordered" evidence="6">
    <location>
        <begin position="417"/>
        <end position="511"/>
    </location>
</feature>
<feature type="region of interest" description="Disordered" evidence="6">
    <location>
        <begin position="228"/>
        <end position="254"/>
    </location>
</feature>
<evidence type="ECO:0000313" key="9">
    <source>
        <dbReference type="Proteomes" id="UP000583929"/>
    </source>
</evidence>
<evidence type="ECO:0000256" key="6">
    <source>
        <dbReference type="SAM" id="MobiDB-lite"/>
    </source>
</evidence>
<gene>
    <name evidence="8" type="ORF">G4B88_023590</name>
</gene>
<feature type="domain" description="AIPP2-like SPOC-like" evidence="7">
    <location>
        <begin position="945"/>
        <end position="1076"/>
    </location>
</feature>
<dbReference type="InterPro" id="IPR049914">
    <property type="entry name" value="PHD1-3/5-6"/>
</dbReference>
<comment type="caution">
    <text evidence="8">The sequence shown here is derived from an EMBL/GenBank/DDBJ whole genome shotgun (WGS) entry which is preliminary data.</text>
</comment>
<evidence type="ECO:0000313" key="8">
    <source>
        <dbReference type="EMBL" id="KAF4398996.1"/>
    </source>
</evidence>
<feature type="compositionally biased region" description="Basic and acidic residues" evidence="6">
    <location>
        <begin position="13"/>
        <end position="23"/>
    </location>
</feature>
<keyword evidence="9" id="KW-1185">Reference proteome</keyword>
<dbReference type="EMBL" id="JAATIQ010000022">
    <property type="protein sequence ID" value="KAF4398996.1"/>
    <property type="molecule type" value="Genomic_DNA"/>
</dbReference>
<feature type="compositionally biased region" description="Basic and acidic residues" evidence="6">
    <location>
        <begin position="602"/>
        <end position="620"/>
    </location>
</feature>
<evidence type="ECO:0000256" key="5">
    <source>
        <dbReference type="ARBA" id="ARBA00023163"/>
    </source>
</evidence>
<feature type="compositionally biased region" description="Polar residues" evidence="6">
    <location>
        <begin position="779"/>
        <end position="797"/>
    </location>
</feature>
<feature type="compositionally biased region" description="Basic and acidic residues" evidence="6">
    <location>
        <begin position="1497"/>
        <end position="1513"/>
    </location>
</feature>
<dbReference type="GO" id="GO:0034244">
    <property type="term" value="P:negative regulation of transcription elongation by RNA polymerase II"/>
    <property type="evidence" value="ECO:0007669"/>
    <property type="project" value="InterPro"/>
</dbReference>
<feature type="region of interest" description="Disordered" evidence="6">
    <location>
        <begin position="602"/>
        <end position="642"/>
    </location>
</feature>
<feature type="region of interest" description="Disordered" evidence="6">
    <location>
        <begin position="115"/>
        <end position="147"/>
    </location>
</feature>
<feature type="compositionally biased region" description="Polar residues" evidence="6">
    <location>
        <begin position="494"/>
        <end position="507"/>
    </location>
</feature>
<feature type="region of interest" description="Disordered" evidence="6">
    <location>
        <begin position="1497"/>
        <end position="1575"/>
    </location>
</feature>
<dbReference type="PANTHER" id="PTHR33304">
    <property type="match status" value="1"/>
</dbReference>
<feature type="region of interest" description="Disordered" evidence="6">
    <location>
        <begin position="1"/>
        <end position="23"/>
    </location>
</feature>
<evidence type="ECO:0000256" key="1">
    <source>
        <dbReference type="ARBA" id="ARBA00022723"/>
    </source>
</evidence>
<feature type="non-terminal residue" evidence="8">
    <location>
        <position position="1575"/>
    </location>
</feature>
<keyword evidence="2" id="KW-0863">Zinc-finger</keyword>
<feature type="compositionally biased region" description="Low complexity" evidence="6">
    <location>
        <begin position="1521"/>
        <end position="1530"/>
    </location>
</feature>
<dbReference type="GO" id="GO:0140566">
    <property type="term" value="F:histone reader activity"/>
    <property type="evidence" value="ECO:0007669"/>
    <property type="project" value="InterPro"/>
</dbReference>
<feature type="compositionally biased region" description="Low complexity" evidence="6">
    <location>
        <begin position="453"/>
        <end position="474"/>
    </location>
</feature>
<keyword evidence="5" id="KW-0804">Transcription</keyword>
<feature type="compositionally biased region" description="Low complexity" evidence="6">
    <location>
        <begin position="621"/>
        <end position="634"/>
    </location>
</feature>
<dbReference type="InterPro" id="IPR013083">
    <property type="entry name" value="Znf_RING/FYVE/PHD"/>
</dbReference>
<evidence type="ECO:0000256" key="4">
    <source>
        <dbReference type="ARBA" id="ARBA00023015"/>
    </source>
</evidence>
<protein>
    <recommendedName>
        <fullName evidence="7">AIPP2-like SPOC-like domain-containing protein</fullName>
    </recommendedName>
</protein>
<feature type="region of interest" description="Disordered" evidence="6">
    <location>
        <begin position="281"/>
        <end position="301"/>
    </location>
</feature>
<feature type="compositionally biased region" description="Basic and acidic residues" evidence="6">
    <location>
        <begin position="798"/>
        <end position="809"/>
    </location>
</feature>
<keyword evidence="1" id="KW-0479">Metal-binding</keyword>
<reference evidence="8 9" key="1">
    <citation type="journal article" date="2020" name="bioRxiv">
        <title>Sequence and annotation of 42 cannabis genomes reveals extensive copy number variation in cannabinoid synthesis and pathogen resistance genes.</title>
        <authorList>
            <person name="Mckernan K.J."/>
            <person name="Helbert Y."/>
            <person name="Kane L.T."/>
            <person name="Ebling H."/>
            <person name="Zhang L."/>
            <person name="Liu B."/>
            <person name="Eaton Z."/>
            <person name="Mclaughlin S."/>
            <person name="Kingan S."/>
            <person name="Baybayan P."/>
            <person name="Concepcion G."/>
            <person name="Jordan M."/>
            <person name="Riva A."/>
            <person name="Barbazuk W."/>
            <person name="Harkins T."/>
        </authorList>
    </citation>
    <scope>NUCLEOTIDE SEQUENCE [LARGE SCALE GENOMIC DNA]</scope>
    <source>
        <strain evidence="9">cv. Jamaican Lion 4</strain>
        <tissue evidence="8">Leaf</tissue>
    </source>
</reference>
<feature type="region of interest" description="Disordered" evidence="6">
    <location>
        <begin position="778"/>
        <end position="809"/>
    </location>
</feature>
<dbReference type="Pfam" id="PF23121">
    <property type="entry name" value="SPOC_AIPP2"/>
    <property type="match status" value="1"/>
</dbReference>
<keyword evidence="3" id="KW-0862">Zinc</keyword>
<feature type="region of interest" description="Disordered" evidence="6">
    <location>
        <begin position="542"/>
        <end position="584"/>
    </location>
</feature>
<sequence>ITPVLRGSHRMQGHSDDDIDHDTQRNMVSSVSENEFSEHSMSHKVPMKGESGACNVCAAPCSSCMHFNRSLMASKTEEFSDETGRVVNVASQYSVNVGDTSSSFKNKTCDSLQQANSETSNLMSVSSSHDSLSENADSKAGVRSKALDTEVPPVVSGGINGEIGVPPKAVRTYPQGFSIKCEDSKVVEAHDDDISCVSRANDTYVAISNSSKNVDKKTLSCSSASVSNLGLEESKKRHESKVCETPVSKDADASSSYSKEKLVDCTSEQIGASSKGAAAAVDGVSSQKSPVHTDNPTTISPKLEAEITSDIQESTGKTLKCSGQGERDEKSSEFDVPEPPLKTEYDDSDESDIVEHDVKVCDICGDAGREDMLAICSRCSDGAEHTYCMRKMLRKVPGSNWMCEECKFAEEINSQKQEVEGKRMSKASSSTQVPSKRHLENLEATPAAKRQALESSVGSPKSSSSNRVPSLSRESSFKNSDRERIRPARPASLGKQSANDMLESSRSPAAGHHIQKGALFKSKSFSASNSKPKVKLVDEVIPEKQKGSKEHMSHDTKERPGRLISKSMSFKSTNTGRSSAGDSKVKMLSPRFAPAVDIKGSKQVRERPTFERKHLSRLDRPPVSSTTSSTVSTPKADQASRVESSLISFASNNRDLKVQSEGKSSTSKLIGNLARKPVETPVSSVGVSCASGVNNSGTEAKSNHNIIKDEALSTCSFNSDKPSNNVDGVMEDGLTRSQDITQQTEKLKESAAVRPRPTITTSSKSTVCQKCKEIGHSAESCTGGSSQASGIDSSGARSSREETQKGSRLKDAIQAALLRKPAIHRRKRVDELLTPNSDLNSEISSQDQTLSLNKPKNIIPPEGTYEMRQAVPVSTACDSIHTTASKMMHHTVPTPDSKFSCKVEDSEVVVPSVVKPMVKDFISYALATSPQLLKTPAIPEYEYIWQGCFEINRSGSSLDLCGGIQAHLSTCASPRVLEVASKFPQKLLLSEVPRLSAWPAQFYDGGAKDDNIALYFFAKDLESYERNYKGLLDGMIKNDLALKGNLEGVEILIFPSNHLPENSQRWNMLFFLWGVFRARRPRSADSSKLHLPNYSTMSMDKYAPKAVMTVSDTLCLPKCIDEESSASGRYCSPVLASSVSDQACAGISGDCNNQKVSEPLCSGLKANSILEDSIVDLKYIGNVATPSGKVRHLTFLSEYILKEKNVSFIQEISPLENRPTTEPKPFVAITKANSSNIGEETKMHCDIKDTSSSTPKILPSLNDDVELTETDCEEKSLHGRVGATASTVGDCRASDGTNRSGGAQGDNDGFVNKKTALVTDLNSIEVECSSDSIGVECSSMERKRPHIDLSEAPQASNVTSQNSTPWNGVNNLLLDEEIFVKRRKTVPTDVYGCGSHSCSRDSLGSNRKNSSPYLSTTEEKRCVEACDEKVIPEDLGTTERRFFPVDSRQGNSSAGWKNMVLGGNDDGFPNLELALGAETKPPLQSNKAMPFFVGLVDKKNKQEKPPPDKPIEVKEEDDSSSLKLSLSFPFPDKEEAVPVKAVAKSEQPGDNRHHHNNHPPPVNTSLLLFGGFPEK</sequence>
<dbReference type="PANTHER" id="PTHR33304:SF9">
    <property type="entry name" value="RING_FYVE_PHD ZINC FINGER SUPERFAMILY PROTEIN"/>
    <property type="match status" value="1"/>
</dbReference>
<feature type="compositionally biased region" description="Low complexity" evidence="6">
    <location>
        <begin position="120"/>
        <end position="130"/>
    </location>
</feature>
<feature type="region of interest" description="Disordered" evidence="6">
    <location>
        <begin position="313"/>
        <end position="349"/>
    </location>
</feature>
<dbReference type="InterPro" id="IPR011011">
    <property type="entry name" value="Znf_FYVE_PHD"/>
</dbReference>
<dbReference type="GO" id="GO:0008270">
    <property type="term" value="F:zinc ion binding"/>
    <property type="evidence" value="ECO:0007669"/>
    <property type="project" value="UniProtKB-KW"/>
</dbReference>